<evidence type="ECO:0000259" key="3">
    <source>
        <dbReference type="PROSITE" id="PS50833"/>
    </source>
</evidence>
<reference evidence="4" key="2">
    <citation type="submission" date="2014-03" db="EMBL/GenBank/DDBJ databases">
        <authorList>
            <person name="Genoscope - CEA"/>
        </authorList>
    </citation>
    <scope>NUCLEOTIDE SEQUENCE</scope>
</reference>
<organism evidence="4 5">
    <name type="scientific">Oncorhynchus mykiss</name>
    <name type="common">Rainbow trout</name>
    <name type="synonym">Salmo gairdneri</name>
    <dbReference type="NCBI Taxonomy" id="8022"/>
    <lineage>
        <taxon>Eukaryota</taxon>
        <taxon>Metazoa</taxon>
        <taxon>Chordata</taxon>
        <taxon>Craniata</taxon>
        <taxon>Vertebrata</taxon>
        <taxon>Euteleostomi</taxon>
        <taxon>Actinopterygii</taxon>
        <taxon>Neopterygii</taxon>
        <taxon>Teleostei</taxon>
        <taxon>Protacanthopterygii</taxon>
        <taxon>Salmoniformes</taxon>
        <taxon>Salmonidae</taxon>
        <taxon>Salmoninae</taxon>
        <taxon>Oncorhynchus</taxon>
    </lineage>
</organism>
<feature type="compositionally biased region" description="Basic and acidic residues" evidence="2">
    <location>
        <begin position="443"/>
        <end position="460"/>
    </location>
</feature>
<dbReference type="STRING" id="8022.A0A060XVE5"/>
<accession>A0A060XVE5</accession>
<proteinExistence type="predicted"/>
<dbReference type="PANTHER" id="PTHR12661">
    <property type="entry name" value="PETER PAN-RELATED"/>
    <property type="match status" value="1"/>
</dbReference>
<reference evidence="4" key="1">
    <citation type="journal article" date="2014" name="Nat. Commun.">
        <title>The rainbow trout genome provides novel insights into evolution after whole-genome duplication in vertebrates.</title>
        <authorList>
            <person name="Berthelot C."/>
            <person name="Brunet F."/>
            <person name="Chalopin D."/>
            <person name="Juanchich A."/>
            <person name="Bernard M."/>
            <person name="Noel B."/>
            <person name="Bento P."/>
            <person name="Da Silva C."/>
            <person name="Labadie K."/>
            <person name="Alberti A."/>
            <person name="Aury J.M."/>
            <person name="Louis A."/>
            <person name="Dehais P."/>
            <person name="Bardou P."/>
            <person name="Montfort J."/>
            <person name="Klopp C."/>
            <person name="Cabau C."/>
            <person name="Gaspin C."/>
            <person name="Thorgaard G.H."/>
            <person name="Boussaha M."/>
            <person name="Quillet E."/>
            <person name="Guyomard R."/>
            <person name="Galiana D."/>
            <person name="Bobe J."/>
            <person name="Volff J.N."/>
            <person name="Genet C."/>
            <person name="Wincker P."/>
            <person name="Jaillon O."/>
            <person name="Roest Crollius H."/>
            <person name="Guiguen Y."/>
        </authorList>
    </citation>
    <scope>NUCLEOTIDE SEQUENCE [LARGE SCALE GENOMIC DNA]</scope>
</reference>
<dbReference type="PROSITE" id="PS50833">
    <property type="entry name" value="BRIX"/>
    <property type="match status" value="1"/>
</dbReference>
<dbReference type="GO" id="GO:0030687">
    <property type="term" value="C:preribosome, large subunit precursor"/>
    <property type="evidence" value="ECO:0007669"/>
    <property type="project" value="TreeGrafter"/>
</dbReference>
<dbReference type="PaxDb" id="8022-A0A060XVE5"/>
<dbReference type="PANTHER" id="PTHR12661:SF5">
    <property type="entry name" value="SUPPRESSOR OF SWI4 1 HOMOLOG"/>
    <property type="match status" value="1"/>
</dbReference>
<gene>
    <name evidence="4" type="ORF">GSONMT00021651001</name>
</gene>
<dbReference type="GO" id="GO:0000027">
    <property type="term" value="P:ribosomal large subunit assembly"/>
    <property type="evidence" value="ECO:0007669"/>
    <property type="project" value="TreeGrafter"/>
</dbReference>
<comment type="subcellular location">
    <subcellularLocation>
        <location evidence="1">Nucleus</location>
        <location evidence="1">Nucleolus</location>
    </subcellularLocation>
</comment>
<dbReference type="EMBL" id="FR905705">
    <property type="protein sequence ID" value="CDQ81099.1"/>
    <property type="molecule type" value="Genomic_DNA"/>
</dbReference>
<dbReference type="GO" id="GO:0005730">
    <property type="term" value="C:nucleolus"/>
    <property type="evidence" value="ECO:0007669"/>
    <property type="project" value="UniProtKB-SubCell"/>
</dbReference>
<sequence length="532" mass="59601">MGKSKTKNQKKSRLSANHVAEEVFGAVPHSLVFHGGQVVKNVGQLVENMRRVVEPFTAESLKVRKKNVLKDFVAVAGPLGVTHFMIFTKTPSSVNMGLARLPKGPMLHFRILTYSLIKDVVLSLKRHRMHEQQFTHHPLLVLNNFGSEGMHVKLMATMFQNMFPSINVHKVSVNAIKRCTLLNYDPVSQEIEFRHYGLKVVPVGMSRGVKKLMQEKFPNMSKFEDISELLMKGANLSESEAEQDGDHNITELPQIYSGRGNMASQQGAVRLTEAITMIGSRITMQLVKIEEGMGEGNILYHAVIAKTEEELQEILVRKEAQMKEKQERKKKQEQDVAQQKARTRKEAWQASRGSARRRKSMTLKWRIPGTRITGPPVVESDDEAEYYRQAVGEEPDDDMFPAAKRRQSLERSSAGTFKKRKPFSGDDRKNKYGSKSPHRGKPRDRMGGDVDRKEGKRFGDGGKSFGKMSPGGKRLGGKTFGDGDKRFGGKFEGGSKFGGDRGSKFKGKPRPGGFKKGPRGAKEGFKQRKGKS</sequence>
<dbReference type="InterPro" id="IPR045112">
    <property type="entry name" value="PPAN-like"/>
</dbReference>
<evidence type="ECO:0000313" key="5">
    <source>
        <dbReference type="Proteomes" id="UP000193380"/>
    </source>
</evidence>
<name>A0A060XVE5_ONCMY</name>
<feature type="compositionally biased region" description="Basic and acidic residues" evidence="2">
    <location>
        <begin position="325"/>
        <end position="334"/>
    </location>
</feature>
<feature type="region of interest" description="Disordered" evidence="2">
    <location>
        <begin position="325"/>
        <end position="532"/>
    </location>
</feature>
<feature type="domain" description="Brix" evidence="3">
    <location>
        <begin position="28"/>
        <end position="295"/>
    </location>
</feature>
<dbReference type="AlphaFoldDB" id="A0A060XVE5"/>
<dbReference type="GO" id="GO:0006364">
    <property type="term" value="P:rRNA processing"/>
    <property type="evidence" value="ECO:0007669"/>
    <property type="project" value="InterPro"/>
</dbReference>
<dbReference type="Pfam" id="PF04427">
    <property type="entry name" value="Brix"/>
    <property type="match status" value="1"/>
</dbReference>
<dbReference type="Proteomes" id="UP000193380">
    <property type="component" value="Unassembled WGS sequence"/>
</dbReference>
<dbReference type="GO" id="GO:0019843">
    <property type="term" value="F:rRNA binding"/>
    <property type="evidence" value="ECO:0007669"/>
    <property type="project" value="InterPro"/>
</dbReference>
<dbReference type="SMART" id="SM00879">
    <property type="entry name" value="Brix"/>
    <property type="match status" value="1"/>
</dbReference>
<evidence type="ECO:0000256" key="2">
    <source>
        <dbReference type="SAM" id="MobiDB-lite"/>
    </source>
</evidence>
<dbReference type="InterPro" id="IPR007109">
    <property type="entry name" value="Brix"/>
</dbReference>
<evidence type="ECO:0000313" key="4">
    <source>
        <dbReference type="EMBL" id="CDQ81099.1"/>
    </source>
</evidence>
<evidence type="ECO:0000256" key="1">
    <source>
        <dbReference type="ARBA" id="ARBA00004604"/>
    </source>
</evidence>
<protein>
    <recommendedName>
        <fullName evidence="3">Brix domain-containing protein</fullName>
    </recommendedName>
</protein>